<comment type="caution">
    <text evidence="3">The sequence shown here is derived from an EMBL/GenBank/DDBJ whole genome shotgun (WGS) entry which is preliminary data.</text>
</comment>
<name>A0A7W8XF94_9HYPH</name>
<evidence type="ECO:0000313" key="3">
    <source>
        <dbReference type="EMBL" id="MBB5561741.1"/>
    </source>
</evidence>
<organism evidence="3 4">
    <name type="scientific">Rhizobium lentis</name>
    <dbReference type="NCBI Taxonomy" id="1138194"/>
    <lineage>
        <taxon>Bacteria</taxon>
        <taxon>Pseudomonadati</taxon>
        <taxon>Pseudomonadota</taxon>
        <taxon>Alphaproteobacteria</taxon>
        <taxon>Hyphomicrobiales</taxon>
        <taxon>Rhizobiaceae</taxon>
        <taxon>Rhizobium/Agrobacterium group</taxon>
        <taxon>Rhizobium</taxon>
    </lineage>
</organism>
<evidence type="ECO:0000256" key="1">
    <source>
        <dbReference type="SAM" id="MobiDB-lite"/>
    </source>
</evidence>
<feature type="region of interest" description="Disordered" evidence="1">
    <location>
        <begin position="21"/>
        <end position="66"/>
    </location>
</feature>
<gene>
    <name evidence="3" type="ORF">GGI59_003417</name>
</gene>
<keyword evidence="4" id="KW-1185">Reference proteome</keyword>
<dbReference type="Proteomes" id="UP000528824">
    <property type="component" value="Unassembled WGS sequence"/>
</dbReference>
<keyword evidence="2" id="KW-0732">Signal</keyword>
<dbReference type="EMBL" id="JACHBC010000006">
    <property type="protein sequence ID" value="MBB5561741.1"/>
    <property type="molecule type" value="Genomic_DNA"/>
</dbReference>
<protein>
    <submittedName>
        <fullName evidence="3">Uncharacterized protein</fullName>
    </submittedName>
</protein>
<accession>A0A7W8XF94</accession>
<proteinExistence type="predicted"/>
<evidence type="ECO:0000313" key="4">
    <source>
        <dbReference type="Proteomes" id="UP000528824"/>
    </source>
</evidence>
<dbReference type="AlphaFoldDB" id="A0A7W8XF94"/>
<evidence type="ECO:0000256" key="2">
    <source>
        <dbReference type="SAM" id="SignalP"/>
    </source>
</evidence>
<feature type="signal peptide" evidence="2">
    <location>
        <begin position="1"/>
        <end position="18"/>
    </location>
</feature>
<reference evidence="3 4" key="1">
    <citation type="submission" date="2020-08" db="EMBL/GenBank/DDBJ databases">
        <title>Genomic Encyclopedia of Type Strains, Phase IV (KMG-V): Genome sequencing to study the core and pangenomes of soil and plant-associated prokaryotes.</title>
        <authorList>
            <person name="Whitman W."/>
        </authorList>
    </citation>
    <scope>NUCLEOTIDE SEQUENCE [LARGE SCALE GENOMIC DNA]</scope>
    <source>
        <strain evidence="3 4">SEMIA 4034</strain>
    </source>
</reference>
<feature type="chain" id="PRO_5031365178" evidence="2">
    <location>
        <begin position="19"/>
        <end position="66"/>
    </location>
</feature>
<sequence>MMKRIFSALLALILPAHAAVSQSPDEAQARKARPIAQLQSEGVPTSADDPRAAASVRDWDDISTET</sequence>